<protein>
    <submittedName>
        <fullName evidence="1">Uncharacterized protein</fullName>
    </submittedName>
</protein>
<organism evidence="1">
    <name type="scientific">uncultured Rubellimicrobium sp</name>
    <dbReference type="NCBI Taxonomy" id="543078"/>
    <lineage>
        <taxon>Bacteria</taxon>
        <taxon>Pseudomonadati</taxon>
        <taxon>Pseudomonadota</taxon>
        <taxon>Alphaproteobacteria</taxon>
        <taxon>Rhodobacterales</taxon>
        <taxon>Roseobacteraceae</taxon>
        <taxon>Rubellimicrobium</taxon>
        <taxon>environmental samples</taxon>
    </lineage>
</organism>
<name>A0A6J4QFC1_9RHOB</name>
<proteinExistence type="predicted"/>
<evidence type="ECO:0000313" key="1">
    <source>
        <dbReference type="EMBL" id="CAA9438336.1"/>
    </source>
</evidence>
<reference evidence="1" key="1">
    <citation type="submission" date="2020-02" db="EMBL/GenBank/DDBJ databases">
        <authorList>
            <person name="Meier V. D."/>
        </authorList>
    </citation>
    <scope>NUCLEOTIDE SEQUENCE</scope>
    <source>
        <strain evidence="1">AVDCRST_MAG15</strain>
    </source>
</reference>
<gene>
    <name evidence="1" type="ORF">AVDCRST_MAG15-3351</name>
</gene>
<dbReference type="EMBL" id="CADCUU010000498">
    <property type="protein sequence ID" value="CAA9438336.1"/>
    <property type="molecule type" value="Genomic_DNA"/>
</dbReference>
<sequence length="253" mass="27438">MQITLNKIPFDVKPVEGNLRAVLLSDPTIMRGAVRPVWAWDMAERKGRYLVPVTQDKALLLPSGVTVFVPKAATNGAGPQKAEGPTSKMAERFLAAVGAKNFGQVSGAFARVLGVPQKKLPFETFQPLNDKGSYTVLMQTEFSVLELENAGRNLSAFIFVPGLVSFLHTTQAPLEGAPLPGSIRPGFVLPPPTQAALSMRRLAVARRLTEMQAELGETKPNELPPEDPRRNVIAKLGAEWRVLQPKKDAPKAA</sequence>
<dbReference type="AlphaFoldDB" id="A0A6J4QFC1"/>
<accession>A0A6J4QFC1</accession>